<comment type="caution">
    <text evidence="2">The sequence shown here is derived from an EMBL/GenBank/DDBJ whole genome shotgun (WGS) entry which is preliminary data.</text>
</comment>
<name>A0ABU8S4Q9_9SPHN</name>
<dbReference type="SUPFAM" id="SSF53474">
    <property type="entry name" value="alpha/beta-Hydrolases"/>
    <property type="match status" value="1"/>
</dbReference>
<sequence>MAKPPKLARLLRELADVPLLLTARFRGTAKIDRLAHGEPVMVIPGFLANDASTSVLRHTLGAAGFAAHGWGRGSNLGLRGDLLIALVARLAIISQSAGGAKVIVVGWSLGGIYARELAHMAPDLVDMVVTLGSPFEGDLHANHAWRLYNAINSHTVDNLPIPVAFTRKPPVRTVAIWSPLDGVVAPETSRGKPDQSDEQIELACTHMGFAASKVAARSVAGLIAERLGKDASAHSAN</sequence>
<dbReference type="EMBL" id="JBBHJY010000001">
    <property type="protein sequence ID" value="MEJ6008937.1"/>
    <property type="molecule type" value="Genomic_DNA"/>
</dbReference>
<keyword evidence="3" id="KW-1185">Reference proteome</keyword>
<evidence type="ECO:0000259" key="1">
    <source>
        <dbReference type="Pfam" id="PF00561"/>
    </source>
</evidence>
<dbReference type="InterPro" id="IPR000073">
    <property type="entry name" value="AB_hydrolase_1"/>
</dbReference>
<evidence type="ECO:0000313" key="3">
    <source>
        <dbReference type="Proteomes" id="UP001379235"/>
    </source>
</evidence>
<dbReference type="Proteomes" id="UP001379235">
    <property type="component" value="Unassembled WGS sequence"/>
</dbReference>
<evidence type="ECO:0000313" key="2">
    <source>
        <dbReference type="EMBL" id="MEJ6008937.1"/>
    </source>
</evidence>
<gene>
    <name evidence="2" type="ORF">WG900_03275</name>
</gene>
<keyword evidence="2" id="KW-0378">Hydrolase</keyword>
<reference evidence="2 3" key="1">
    <citation type="submission" date="2024-03" db="EMBL/GenBank/DDBJ databases">
        <authorList>
            <person name="Jo J.-H."/>
        </authorList>
    </citation>
    <scope>NUCLEOTIDE SEQUENCE [LARGE SCALE GENOMIC DNA]</scope>
    <source>
        <strain evidence="2 3">AS3R-12</strain>
    </source>
</reference>
<dbReference type="RefSeq" id="WP_339964626.1">
    <property type="nucleotide sequence ID" value="NZ_JBBHJY010000001.1"/>
</dbReference>
<dbReference type="InterPro" id="IPR029058">
    <property type="entry name" value="AB_hydrolase_fold"/>
</dbReference>
<accession>A0ABU8S4Q9</accession>
<dbReference type="GO" id="GO:0016787">
    <property type="term" value="F:hydrolase activity"/>
    <property type="evidence" value="ECO:0007669"/>
    <property type="project" value="UniProtKB-KW"/>
</dbReference>
<dbReference type="Gene3D" id="3.40.50.1820">
    <property type="entry name" value="alpha/beta hydrolase"/>
    <property type="match status" value="1"/>
</dbReference>
<organism evidence="2 3">
    <name type="scientific">Novosphingobium aquae</name>
    <dbReference type="NCBI Taxonomy" id="3133435"/>
    <lineage>
        <taxon>Bacteria</taxon>
        <taxon>Pseudomonadati</taxon>
        <taxon>Pseudomonadota</taxon>
        <taxon>Alphaproteobacteria</taxon>
        <taxon>Sphingomonadales</taxon>
        <taxon>Sphingomonadaceae</taxon>
        <taxon>Novosphingobium</taxon>
    </lineage>
</organism>
<protein>
    <submittedName>
        <fullName evidence="2">Alpha/beta fold hydrolase</fullName>
    </submittedName>
</protein>
<dbReference type="Pfam" id="PF00561">
    <property type="entry name" value="Abhydrolase_1"/>
    <property type="match status" value="1"/>
</dbReference>
<feature type="domain" description="AB hydrolase-1" evidence="1">
    <location>
        <begin position="89"/>
        <end position="164"/>
    </location>
</feature>
<proteinExistence type="predicted"/>